<name>A0AA39HB04_9BILA</name>
<protein>
    <submittedName>
        <fullName evidence="1">Uncharacterized protein</fullName>
    </submittedName>
</protein>
<comment type="caution">
    <text evidence="1">The sequence shown here is derived from an EMBL/GenBank/DDBJ whole genome shotgun (WGS) entry which is preliminary data.</text>
</comment>
<evidence type="ECO:0000313" key="1">
    <source>
        <dbReference type="EMBL" id="KAK0402029.1"/>
    </source>
</evidence>
<accession>A0AA39HB04</accession>
<keyword evidence="2" id="KW-1185">Reference proteome</keyword>
<gene>
    <name evidence="1" type="ORF">QR680_016103</name>
</gene>
<proteinExistence type="predicted"/>
<organism evidence="1 2">
    <name type="scientific">Steinernema hermaphroditum</name>
    <dbReference type="NCBI Taxonomy" id="289476"/>
    <lineage>
        <taxon>Eukaryota</taxon>
        <taxon>Metazoa</taxon>
        <taxon>Ecdysozoa</taxon>
        <taxon>Nematoda</taxon>
        <taxon>Chromadorea</taxon>
        <taxon>Rhabditida</taxon>
        <taxon>Tylenchina</taxon>
        <taxon>Panagrolaimomorpha</taxon>
        <taxon>Strongyloidoidea</taxon>
        <taxon>Steinernematidae</taxon>
        <taxon>Steinernema</taxon>
    </lineage>
</organism>
<reference evidence="1" key="1">
    <citation type="submission" date="2023-06" db="EMBL/GenBank/DDBJ databases">
        <title>Genomic analysis of the entomopathogenic nematode Steinernema hermaphroditum.</title>
        <authorList>
            <person name="Schwarz E.M."/>
            <person name="Heppert J.K."/>
            <person name="Baniya A."/>
            <person name="Schwartz H.T."/>
            <person name="Tan C.-H."/>
            <person name="Antoshechkin I."/>
            <person name="Sternberg P.W."/>
            <person name="Goodrich-Blair H."/>
            <person name="Dillman A.R."/>
        </authorList>
    </citation>
    <scope>NUCLEOTIDE SEQUENCE</scope>
    <source>
        <strain evidence="1">PS9179</strain>
        <tissue evidence="1">Whole animal</tissue>
    </source>
</reference>
<evidence type="ECO:0000313" key="2">
    <source>
        <dbReference type="Proteomes" id="UP001175271"/>
    </source>
</evidence>
<dbReference type="AlphaFoldDB" id="A0AA39HB04"/>
<dbReference type="EMBL" id="JAUCMV010000004">
    <property type="protein sequence ID" value="KAK0402029.1"/>
    <property type="molecule type" value="Genomic_DNA"/>
</dbReference>
<dbReference type="Proteomes" id="UP001175271">
    <property type="component" value="Unassembled WGS sequence"/>
</dbReference>
<sequence>MSTSQESTPNVAIREAEKKFSETERNVVANFIQYLKQKMAVHKHSNNNEGKICDSYPIAPSIRVARWLEVTQRID</sequence>